<dbReference type="EMBL" id="FOAN01000002">
    <property type="protein sequence ID" value="SEK79939.1"/>
    <property type="molecule type" value="Genomic_DNA"/>
</dbReference>
<name>A0A1H7JZF4_9HYPH</name>
<organism evidence="2 3">
    <name type="scientific">Bosea lupini</name>
    <dbReference type="NCBI Taxonomy" id="1036779"/>
    <lineage>
        <taxon>Bacteria</taxon>
        <taxon>Pseudomonadati</taxon>
        <taxon>Pseudomonadota</taxon>
        <taxon>Alphaproteobacteria</taxon>
        <taxon>Hyphomicrobiales</taxon>
        <taxon>Boseaceae</taxon>
        <taxon>Bosea</taxon>
    </lineage>
</organism>
<dbReference type="PANTHER" id="PTHR43792:SF1">
    <property type="entry name" value="N-ACETYLTRANSFERASE DOMAIN-CONTAINING PROTEIN"/>
    <property type="match status" value="1"/>
</dbReference>
<dbReference type="PROSITE" id="PS51186">
    <property type="entry name" value="GNAT"/>
    <property type="match status" value="1"/>
</dbReference>
<gene>
    <name evidence="2" type="ORF">SAMN04515666_10231</name>
</gene>
<dbReference type="InterPro" id="IPR000182">
    <property type="entry name" value="GNAT_dom"/>
</dbReference>
<evidence type="ECO:0000313" key="3">
    <source>
        <dbReference type="Proteomes" id="UP000199664"/>
    </source>
</evidence>
<dbReference type="PANTHER" id="PTHR43792">
    <property type="entry name" value="GNAT FAMILY, PUTATIVE (AFU_ORTHOLOGUE AFUA_3G00765)-RELATED-RELATED"/>
    <property type="match status" value="1"/>
</dbReference>
<sequence>MLPVLETERLLLKPRTATDLDFIAALNADPQVMRHIAAIGDPAMGREGVAARSFLHIERGLGYWTVFARTDESGPLGYVGLIPDGDDPEQAQVSYRFATRHWGQGFAREAVSRLLRHAFETLELPETLVVTHPQNVASLQLAARLGFEADKTRDAPSIGDPAVSAACFRQDRAAWRKAAQATIGLNAR</sequence>
<keyword evidence="2" id="KW-0808">Transferase</keyword>
<dbReference type="Pfam" id="PF13302">
    <property type="entry name" value="Acetyltransf_3"/>
    <property type="match status" value="1"/>
</dbReference>
<evidence type="ECO:0000313" key="2">
    <source>
        <dbReference type="EMBL" id="SEK79939.1"/>
    </source>
</evidence>
<protein>
    <submittedName>
        <fullName evidence="2">Protein N-acetyltransferase, RimJ/RimL family</fullName>
    </submittedName>
</protein>
<keyword evidence="3" id="KW-1185">Reference proteome</keyword>
<dbReference type="SUPFAM" id="SSF55729">
    <property type="entry name" value="Acyl-CoA N-acyltransferases (Nat)"/>
    <property type="match status" value="1"/>
</dbReference>
<dbReference type="STRING" id="1036779.SAMN04515666_10231"/>
<accession>A0A1H7JZF4</accession>
<dbReference type="InterPro" id="IPR051531">
    <property type="entry name" value="N-acetyltransferase"/>
</dbReference>
<reference evidence="3" key="1">
    <citation type="submission" date="2016-10" db="EMBL/GenBank/DDBJ databases">
        <authorList>
            <person name="Varghese N."/>
            <person name="Submissions S."/>
        </authorList>
    </citation>
    <scope>NUCLEOTIDE SEQUENCE [LARGE SCALE GENOMIC DNA]</scope>
    <source>
        <strain evidence="3">LMG 26383,CCUG 61248,R- 45681</strain>
    </source>
</reference>
<dbReference type="GO" id="GO:0016747">
    <property type="term" value="F:acyltransferase activity, transferring groups other than amino-acyl groups"/>
    <property type="evidence" value="ECO:0007669"/>
    <property type="project" value="InterPro"/>
</dbReference>
<dbReference type="Proteomes" id="UP000199664">
    <property type="component" value="Unassembled WGS sequence"/>
</dbReference>
<dbReference type="AlphaFoldDB" id="A0A1H7JZF4"/>
<dbReference type="Gene3D" id="3.40.630.30">
    <property type="match status" value="1"/>
</dbReference>
<dbReference type="InterPro" id="IPR016181">
    <property type="entry name" value="Acyl_CoA_acyltransferase"/>
</dbReference>
<evidence type="ECO:0000259" key="1">
    <source>
        <dbReference type="PROSITE" id="PS51186"/>
    </source>
</evidence>
<proteinExistence type="predicted"/>
<feature type="domain" description="N-acetyltransferase" evidence="1">
    <location>
        <begin position="10"/>
        <end position="170"/>
    </location>
</feature>